<feature type="transmembrane region" description="Helical" evidence="1">
    <location>
        <begin position="111"/>
        <end position="130"/>
    </location>
</feature>
<protein>
    <recommendedName>
        <fullName evidence="4">Integral membrane protein</fullName>
    </recommendedName>
</protein>
<keyword evidence="1" id="KW-1133">Transmembrane helix</keyword>
<dbReference type="RefSeq" id="WP_235435497.1">
    <property type="nucleotide sequence ID" value="NZ_HG764815.1"/>
</dbReference>
<feature type="transmembrane region" description="Helical" evidence="1">
    <location>
        <begin position="86"/>
        <end position="105"/>
    </location>
</feature>
<dbReference type="STRING" id="1193182.BN11_2620006"/>
<reference evidence="2 3" key="1">
    <citation type="journal article" date="2013" name="ISME J.">
        <title>A metabolic model for members of the genus Tetrasphaera involved in enhanced biological phosphorus removal.</title>
        <authorList>
            <person name="Kristiansen R."/>
            <person name="Nguyen H.T.T."/>
            <person name="Saunders A.M."/>
            <person name="Nielsen J.L."/>
            <person name="Wimmer R."/>
            <person name="Le V.Q."/>
            <person name="McIlroy S.J."/>
            <person name="Petrovski S."/>
            <person name="Seviour R.J."/>
            <person name="Calteau A."/>
            <person name="Nielsen K.L."/>
            <person name="Nielsen P.H."/>
        </authorList>
    </citation>
    <scope>NUCLEOTIDE SEQUENCE [LARGE SCALE GENOMIC DNA]</scope>
    <source>
        <strain evidence="2 3">Ben110</strain>
    </source>
</reference>
<organism evidence="2 3">
    <name type="scientific">Nostocoides australiense Ben110</name>
    <dbReference type="NCBI Taxonomy" id="1193182"/>
    <lineage>
        <taxon>Bacteria</taxon>
        <taxon>Bacillati</taxon>
        <taxon>Actinomycetota</taxon>
        <taxon>Actinomycetes</taxon>
        <taxon>Micrococcales</taxon>
        <taxon>Intrasporangiaceae</taxon>
        <taxon>Nostocoides</taxon>
    </lineage>
</organism>
<proteinExistence type="predicted"/>
<evidence type="ECO:0008006" key="4">
    <source>
        <dbReference type="Google" id="ProtNLM"/>
    </source>
</evidence>
<dbReference type="AlphaFoldDB" id="W6JWB2"/>
<accession>W6JWB2</accession>
<comment type="caution">
    <text evidence="2">The sequence shown here is derived from an EMBL/GenBank/DDBJ whole genome shotgun (WGS) entry which is preliminary data.</text>
</comment>
<evidence type="ECO:0000256" key="1">
    <source>
        <dbReference type="SAM" id="Phobius"/>
    </source>
</evidence>
<sequence>MTTAGLVFAAAAALIHVYIFVLESLRFDQPATWKVFGVKGPEAAEVIRPWAFNQGFYNLFLGLGAALGVFLCAFNRQGTTAYVRGAAIALFCCAVMVAAALVLLVTDRRKARAALVQGLAPALAVAFLLVG</sequence>
<name>W6JWB2_9MICO</name>
<feature type="transmembrane region" description="Helical" evidence="1">
    <location>
        <begin position="55"/>
        <end position="74"/>
    </location>
</feature>
<evidence type="ECO:0000313" key="3">
    <source>
        <dbReference type="Proteomes" id="UP000035763"/>
    </source>
</evidence>
<gene>
    <name evidence="2" type="ORF">BN11_2620006</name>
</gene>
<keyword evidence="3" id="KW-1185">Reference proteome</keyword>
<keyword evidence="1" id="KW-0812">Transmembrane</keyword>
<dbReference type="EMBL" id="CAJA01000182">
    <property type="protein sequence ID" value="CCH73377.1"/>
    <property type="molecule type" value="Genomic_DNA"/>
</dbReference>
<dbReference type="Pfam" id="PF06993">
    <property type="entry name" value="DUF1304"/>
    <property type="match status" value="1"/>
</dbReference>
<evidence type="ECO:0000313" key="2">
    <source>
        <dbReference type="EMBL" id="CCH73377.1"/>
    </source>
</evidence>
<keyword evidence="1" id="KW-0472">Membrane</keyword>
<dbReference type="InterPro" id="IPR009732">
    <property type="entry name" value="DUF1304"/>
</dbReference>
<dbReference type="Proteomes" id="UP000035763">
    <property type="component" value="Unassembled WGS sequence"/>
</dbReference>